<evidence type="ECO:0000313" key="4">
    <source>
        <dbReference type="Proteomes" id="UP000515275"/>
    </source>
</evidence>
<dbReference type="AlphaFoldDB" id="A0A7G7YND9"/>
<evidence type="ECO:0000313" key="3">
    <source>
        <dbReference type="EMBL" id="QNH96009.1"/>
    </source>
</evidence>
<dbReference type="Proteomes" id="UP000515275">
    <property type="component" value="Chromosome"/>
</dbReference>
<gene>
    <name evidence="3" type="ORF">GP473_04400</name>
</gene>
<name>A0A7G7YND9_9CORY</name>
<feature type="region of interest" description="Disordered" evidence="1">
    <location>
        <begin position="78"/>
        <end position="100"/>
    </location>
</feature>
<organism evidence="3 4">
    <name type="scientific">Corynebacterium anserum</name>
    <dbReference type="NCBI Taxonomy" id="2684406"/>
    <lineage>
        <taxon>Bacteria</taxon>
        <taxon>Bacillati</taxon>
        <taxon>Actinomycetota</taxon>
        <taxon>Actinomycetes</taxon>
        <taxon>Mycobacteriales</taxon>
        <taxon>Corynebacteriaceae</taxon>
        <taxon>Corynebacterium</taxon>
    </lineage>
</organism>
<feature type="domain" description="DUF1990" evidence="2">
    <location>
        <begin position="37"/>
        <end position="79"/>
    </location>
</feature>
<feature type="domain" description="DUF1990" evidence="2">
    <location>
        <begin position="135"/>
        <end position="229"/>
    </location>
</feature>
<keyword evidence="4" id="KW-1185">Reference proteome</keyword>
<proteinExistence type="predicted"/>
<reference evidence="3 4" key="1">
    <citation type="submission" date="2019-12" db="EMBL/GenBank/DDBJ databases">
        <title>Corynebacterium sp. nov., isolated from feces of the Anser Albifrons in China.</title>
        <authorList>
            <person name="Liu Q."/>
        </authorList>
    </citation>
    <scope>NUCLEOTIDE SEQUENCE [LARGE SCALE GENOMIC DNA]</scope>
    <source>
        <strain evidence="3 4">23H37-10</strain>
    </source>
</reference>
<evidence type="ECO:0000256" key="1">
    <source>
        <dbReference type="SAM" id="MobiDB-lite"/>
    </source>
</evidence>
<evidence type="ECO:0000259" key="2">
    <source>
        <dbReference type="Pfam" id="PF09348"/>
    </source>
</evidence>
<dbReference type="PANTHER" id="PTHR34202">
    <property type="entry name" value="UPF0548 PROTEIN"/>
    <property type="match status" value="1"/>
</dbReference>
<accession>A0A7G7YND9</accession>
<dbReference type="InterPro" id="IPR018960">
    <property type="entry name" value="DUF1990"/>
</dbReference>
<protein>
    <submittedName>
        <fullName evidence="3">DUF1990 family protein</fullName>
    </submittedName>
</protein>
<dbReference type="KEGG" id="cans:GP473_04400"/>
<dbReference type="Pfam" id="PF09348">
    <property type="entry name" value="DUF1990"/>
    <property type="match status" value="2"/>
</dbReference>
<dbReference type="PANTHER" id="PTHR34202:SF1">
    <property type="entry name" value="UPF0548 PROTEIN"/>
    <property type="match status" value="1"/>
</dbReference>
<sequence>MRILSMSPTELSYPSTLRLWTMRMLAGYPLSDATSDPRWKITDYSEVIGKGDAALRAASYRLLTWQVHRHAHVGVNTRTRARGNPDGDSSHLHNTRKSTVGDTIGCTGEDTIIAAEKESLDTAGRETLGTTATYTMQPRVGDVIVLRFGLTSNPCRILHLEKSTTRTVLVYGTLSGHIERGEEAFIIERQEDGSVTGRCLAFSQHAWWLAKAGAPIARWVQKRETRLYVDGMRPRTAPHQTYRGGHKL</sequence>
<dbReference type="EMBL" id="CP046883">
    <property type="protein sequence ID" value="QNH96009.1"/>
    <property type="molecule type" value="Genomic_DNA"/>
</dbReference>